<dbReference type="AlphaFoldDB" id="A0A8H4A721"/>
<dbReference type="Pfam" id="PF05622">
    <property type="entry name" value="HOOK"/>
    <property type="match status" value="1"/>
</dbReference>
<feature type="region of interest" description="Disordered" evidence="2">
    <location>
        <begin position="1"/>
        <end position="21"/>
    </location>
</feature>
<sequence>MEDAGDLRATGQDDNRLKKAVEASEKYRQKLESAEARVKTLVDQLNVHMTITERDNSRLKEERDGLKKKLEVRKHESAKGADRLKKDQENDNLGNLADRLKRAEAIAEKYRNKLEETADIRRTFKAMEQENWQLVERIQMVEDEYRKVAGYKALMENYKKQIDALQIDKAELVTQNNKLEFENKYMRSKIEAYEVAHARDMETIHLLEDRVREMELDDGELPLLDYDETKVKGYNDELSRASKGSTMTSLRIKVHDLERELTRLRESRPADGNTDAELLMQTVPRTNFKRRIWFSYYFDKFHYYFANCNFYVMEQENRQLVERIQMVEDENYKKQNDALQIDKAELVTQNNKLEFENKHMRSKIEAYEVAHAHDMETIHLLEDRVKEMELDDGEPPLLDYDKTEVIEDNIFIDDEISYASKGSTMTSLRIKVLKLERELTRLRESKPADGNADAELFILQNMLEDANRAKKKLQKDYDKVQKEKISLESELRLQQNCSISDGNRFERELTETK</sequence>
<protein>
    <submittedName>
        <fullName evidence="4">HOOK-domain-containing protein</fullName>
    </submittedName>
</protein>
<proteinExistence type="predicted"/>
<gene>
    <name evidence="4" type="ORF">F8M41_002393</name>
</gene>
<name>A0A8H4A721_GIGMA</name>
<dbReference type="GO" id="GO:0008017">
    <property type="term" value="F:microtubule binding"/>
    <property type="evidence" value="ECO:0007669"/>
    <property type="project" value="InterPro"/>
</dbReference>
<reference evidence="4 5" key="1">
    <citation type="journal article" date="2019" name="Environ. Microbiol.">
        <title>At the nexus of three kingdoms: the genome of the mycorrhizal fungus Gigaspora margarita provides insights into plant, endobacterial and fungal interactions.</title>
        <authorList>
            <person name="Venice F."/>
            <person name="Ghignone S."/>
            <person name="Salvioli di Fossalunga A."/>
            <person name="Amselem J."/>
            <person name="Novero M."/>
            <person name="Xianan X."/>
            <person name="Sedzielewska Toro K."/>
            <person name="Morin E."/>
            <person name="Lipzen A."/>
            <person name="Grigoriev I.V."/>
            <person name="Henrissat B."/>
            <person name="Martin F.M."/>
            <person name="Bonfante P."/>
        </authorList>
    </citation>
    <scope>NUCLEOTIDE SEQUENCE [LARGE SCALE GENOMIC DNA]</scope>
    <source>
        <strain evidence="4 5">BEG34</strain>
    </source>
</reference>
<comment type="caution">
    <text evidence="4">The sequence shown here is derived from an EMBL/GenBank/DDBJ whole genome shotgun (WGS) entry which is preliminary data.</text>
</comment>
<dbReference type="InterPro" id="IPR008636">
    <property type="entry name" value="Hook_C"/>
</dbReference>
<dbReference type="GO" id="GO:0031122">
    <property type="term" value="P:cytoplasmic microtubule organization"/>
    <property type="evidence" value="ECO:0007669"/>
    <property type="project" value="InterPro"/>
</dbReference>
<dbReference type="OrthoDB" id="49395at2759"/>
<evidence type="ECO:0000313" key="5">
    <source>
        <dbReference type="Proteomes" id="UP000439903"/>
    </source>
</evidence>
<accession>A0A8H4A721</accession>
<keyword evidence="1" id="KW-0175">Coiled coil</keyword>
<evidence type="ECO:0000313" key="4">
    <source>
        <dbReference type="EMBL" id="KAF0449748.1"/>
    </source>
</evidence>
<evidence type="ECO:0000256" key="1">
    <source>
        <dbReference type="SAM" id="Coils"/>
    </source>
</evidence>
<feature type="domain" description="Hook C-terminal" evidence="3">
    <location>
        <begin position="39"/>
        <end position="214"/>
    </location>
</feature>
<dbReference type="Proteomes" id="UP000439903">
    <property type="component" value="Unassembled WGS sequence"/>
</dbReference>
<dbReference type="EMBL" id="WTPW01001203">
    <property type="protein sequence ID" value="KAF0449748.1"/>
    <property type="molecule type" value="Genomic_DNA"/>
</dbReference>
<keyword evidence="5" id="KW-1185">Reference proteome</keyword>
<feature type="coiled-coil region" evidence="1">
    <location>
        <begin position="425"/>
        <end position="490"/>
    </location>
</feature>
<organism evidence="4 5">
    <name type="scientific">Gigaspora margarita</name>
    <dbReference type="NCBI Taxonomy" id="4874"/>
    <lineage>
        <taxon>Eukaryota</taxon>
        <taxon>Fungi</taxon>
        <taxon>Fungi incertae sedis</taxon>
        <taxon>Mucoromycota</taxon>
        <taxon>Glomeromycotina</taxon>
        <taxon>Glomeromycetes</taxon>
        <taxon>Diversisporales</taxon>
        <taxon>Gigasporaceae</taxon>
        <taxon>Gigaspora</taxon>
    </lineage>
</organism>
<evidence type="ECO:0000256" key="2">
    <source>
        <dbReference type="SAM" id="MobiDB-lite"/>
    </source>
</evidence>
<evidence type="ECO:0000259" key="3">
    <source>
        <dbReference type="Pfam" id="PF05622"/>
    </source>
</evidence>
<feature type="compositionally biased region" description="Basic and acidic residues" evidence="2">
    <location>
        <begin position="11"/>
        <end position="21"/>
    </location>
</feature>